<proteinExistence type="predicted"/>
<dbReference type="EMBL" id="JAUSTF010000009">
    <property type="protein sequence ID" value="MDQ0182100.1"/>
    <property type="molecule type" value="Genomic_DNA"/>
</dbReference>
<dbReference type="EMBL" id="JAUSRG010000016">
    <property type="protein sequence ID" value="MDP9906970.1"/>
    <property type="molecule type" value="Genomic_DNA"/>
</dbReference>
<sequence>MANRPRGGWDSTTQTAPPITVEVPVLGVGAGPADYEELSRYVFALRRQRGLHMTLLHLGVLDDFCRDVADWTKGNTRADSAMLRTVAWLEALPVLEAFSGSAESLIVLGSGGVCGLEVDVPASVHDFQVYLVHALHELLDELLVDNIDDFILSSPALGFRSPRWVPHVAVGRPLHRGRGPWEIGQVGVDFGESRIRNRQHFPQLP</sequence>
<comment type="caution">
    <text evidence="1">The sequence shown here is derived from an EMBL/GenBank/DDBJ whole genome shotgun (WGS) entry which is preliminary data.</text>
</comment>
<protein>
    <submittedName>
        <fullName evidence="1">Uncharacterized protein</fullName>
    </submittedName>
</protein>
<gene>
    <name evidence="1" type="ORF">J2S90_003960</name>
    <name evidence="2" type="ORF">J2S93_003547</name>
</gene>
<name>A0AAW8DLF9_9MICC</name>
<dbReference type="Proteomes" id="UP001230951">
    <property type="component" value="Unassembled WGS sequence"/>
</dbReference>
<dbReference type="RefSeq" id="WP_306963539.1">
    <property type="nucleotide sequence ID" value="NZ_JAUSRG010000016.1"/>
</dbReference>
<organism evidence="1 4">
    <name type="scientific">Arthrobacter bambusae</name>
    <dbReference type="NCBI Taxonomy" id="1338426"/>
    <lineage>
        <taxon>Bacteria</taxon>
        <taxon>Bacillati</taxon>
        <taxon>Actinomycetota</taxon>
        <taxon>Actinomycetes</taxon>
        <taxon>Micrococcales</taxon>
        <taxon>Micrococcaceae</taxon>
        <taxon>Arthrobacter</taxon>
    </lineage>
</organism>
<evidence type="ECO:0000313" key="4">
    <source>
        <dbReference type="Proteomes" id="UP001242995"/>
    </source>
</evidence>
<evidence type="ECO:0000313" key="2">
    <source>
        <dbReference type="EMBL" id="MDQ0182100.1"/>
    </source>
</evidence>
<keyword evidence="3" id="KW-1185">Reference proteome</keyword>
<dbReference type="Proteomes" id="UP001242995">
    <property type="component" value="Unassembled WGS sequence"/>
</dbReference>
<evidence type="ECO:0000313" key="3">
    <source>
        <dbReference type="Proteomes" id="UP001230951"/>
    </source>
</evidence>
<reference evidence="1 3" key="1">
    <citation type="submission" date="2023-07" db="EMBL/GenBank/DDBJ databases">
        <title>Sorghum-associated microbial communities from plants grown in Nebraska, USA.</title>
        <authorList>
            <person name="Schachtman D."/>
        </authorList>
    </citation>
    <scope>NUCLEOTIDE SEQUENCE</scope>
    <source>
        <strain evidence="1">DS1006</strain>
        <strain evidence="2 3">DS1016</strain>
    </source>
</reference>
<dbReference type="AlphaFoldDB" id="A0AAW8DLF9"/>
<evidence type="ECO:0000313" key="1">
    <source>
        <dbReference type="EMBL" id="MDP9906970.1"/>
    </source>
</evidence>
<accession>A0AAW8DLF9</accession>